<dbReference type="CDD" id="cd14733">
    <property type="entry name" value="BACK"/>
    <property type="match status" value="1"/>
</dbReference>
<evidence type="ECO:0000256" key="1">
    <source>
        <dbReference type="ARBA" id="ARBA00022441"/>
    </source>
</evidence>
<feature type="transmembrane region" description="Helical" evidence="4">
    <location>
        <begin position="1119"/>
        <end position="1142"/>
    </location>
</feature>
<dbReference type="GO" id="GO:0022857">
    <property type="term" value="F:transmembrane transporter activity"/>
    <property type="evidence" value="ECO:0007669"/>
    <property type="project" value="InterPro"/>
</dbReference>
<dbReference type="SMART" id="SM00612">
    <property type="entry name" value="Kelch"/>
    <property type="match status" value="4"/>
</dbReference>
<evidence type="ECO:0000256" key="3">
    <source>
        <dbReference type="SAM" id="MobiDB-lite"/>
    </source>
</evidence>
<reference evidence="6" key="1">
    <citation type="submission" date="2016-11" db="UniProtKB">
        <authorList>
            <consortium name="WormBaseParasite"/>
        </authorList>
    </citation>
    <scope>IDENTIFICATION</scope>
</reference>
<feature type="compositionally biased region" description="Polar residues" evidence="3">
    <location>
        <begin position="967"/>
        <end position="977"/>
    </location>
</feature>
<keyword evidence="4" id="KW-1133">Transmembrane helix</keyword>
<dbReference type="PANTHER" id="PTHR45632:SF3">
    <property type="entry name" value="KELCH-LIKE PROTEIN 32"/>
    <property type="match status" value="1"/>
</dbReference>
<dbReference type="WBParaSite" id="maker-uti_cns_0004266-snap-gene-0.2-mRNA-1">
    <property type="protein sequence ID" value="maker-uti_cns_0004266-snap-gene-0.2-mRNA-1"/>
    <property type="gene ID" value="maker-uti_cns_0004266-snap-gene-0.2"/>
</dbReference>
<keyword evidence="2" id="KW-0677">Repeat</keyword>
<evidence type="ECO:0000256" key="4">
    <source>
        <dbReference type="SAM" id="Phobius"/>
    </source>
</evidence>
<feature type="region of interest" description="Disordered" evidence="3">
    <location>
        <begin position="816"/>
        <end position="977"/>
    </location>
</feature>
<dbReference type="Gene3D" id="2.120.10.80">
    <property type="entry name" value="Kelch-type beta propeller"/>
    <property type="match status" value="1"/>
</dbReference>
<protein>
    <submittedName>
        <fullName evidence="6">BACK domain-containing protein</fullName>
    </submittedName>
</protein>
<proteinExistence type="predicted"/>
<dbReference type="Gene3D" id="1.20.1250.20">
    <property type="entry name" value="MFS general substrate transporter like domains"/>
    <property type="match status" value="1"/>
</dbReference>
<feature type="transmembrane region" description="Helical" evidence="4">
    <location>
        <begin position="1199"/>
        <end position="1218"/>
    </location>
</feature>
<dbReference type="Gene3D" id="1.25.40.420">
    <property type="match status" value="1"/>
</dbReference>
<feature type="transmembrane region" description="Helical" evidence="4">
    <location>
        <begin position="1270"/>
        <end position="1288"/>
    </location>
</feature>
<dbReference type="InterPro" id="IPR036259">
    <property type="entry name" value="MFS_trans_sf"/>
</dbReference>
<evidence type="ECO:0000256" key="2">
    <source>
        <dbReference type="ARBA" id="ARBA00022737"/>
    </source>
</evidence>
<organism evidence="5 6">
    <name type="scientific">Macrostomum lignano</name>
    <dbReference type="NCBI Taxonomy" id="282301"/>
    <lineage>
        <taxon>Eukaryota</taxon>
        <taxon>Metazoa</taxon>
        <taxon>Spiralia</taxon>
        <taxon>Lophotrochozoa</taxon>
        <taxon>Platyhelminthes</taxon>
        <taxon>Rhabditophora</taxon>
        <taxon>Macrostomorpha</taxon>
        <taxon>Macrostomida</taxon>
        <taxon>Macrostomidae</taxon>
        <taxon>Macrostomum</taxon>
    </lineage>
</organism>
<name>A0A1I8H313_9PLAT</name>
<dbReference type="SUPFAM" id="SSF103473">
    <property type="entry name" value="MFS general substrate transporter"/>
    <property type="match status" value="1"/>
</dbReference>
<sequence length="1433" mass="160438">FNQCEYVKFRVNEISTITDNQPLRQSQAFGILDLALSEPLRQLNLDNCWSYWRAAVESDWPLLQAAVQSWLAANFLPASGQLEFLRLPAAELVSLLRHRQLNIDSELDLLDPGAELDRETPAALLRCVRQGRLTPAQAAEFNRSPLLLRCGLSRAAELLAGASSSLSSEANEARVPHEVIFVCGGWEGLQNDPNFGPSDAVQIFNYQERAWARHSQPTGPVLGCGHAYSGCVLLGHRVYVVGGYVQNRATGYQGPTAGVKAFDLRRQRWEPRANMHHQRNYVSAAELDGFIYAVGGHNGRGRLNTAERYCPTANRWKMIANMLQVRSDAGCAGLQGHLYVCGGFNGHQFFSSVERYDPLADQWTYATAMQSVRSGVSRVCDGQLYALGGNNGNSRLATVERYDPELNQWSPMPQMLTSSGATSAQRCCAAKSTQSAAGRTRPTPPSAWWRSGAQDLRQPGRWRQVCRCPPPQTAAAAQKANDMANGHSSRCGSSKNDKKLIKMKSPLSSLRSLELQLQPGAGHLSLVDPVELFALADGEEPLPVSHLAAAHEAERVQHARHPAVVGRRVFLHRVEAQRIGQPNSATRGISRAGRRTRSSNLTSSRSGRLRCAHQALATRNQSPATIQPSIHMSKKLEKSHGQGPTQIVLKPGPGAASMRAPDDVVGQVRLDNARPRHLGQVLHGVAALGVAGKLRSPILLEERDSFEHAAGLGAGEVQVVTQQPGELLHQRGAALRECRDEQVVGQEFELLLDQLDVASCGPVHEEDVFVDELVHHLRILRIELAHLHGSRLGVHGVCLGVLARVVWLLNQNLRSNRRPETRDRRTETGDQRQETRDQRSETRDQRSETRDQRPETETRDQRPETRDQRPETRDRDRDQRPETETRDQRPEIRDQRPKTRDQRPETRDQRQRQRDQRPETETRDQRPETRDQRPENRDQRPETRDRDQRPETETETEDSSIKKKCVSQENMSYSSPAQQHRRRELWAWLILGCAATNVIFLGGKRRAFGVFVAQLHAEFNGTISLAELNWIGDSYAAVGYMTTTLSTSVILSSGRRFQFFQMLGTLAILLACITSAFVPNPHWLFLTHTVFHGVGSSLILSTVGLVVNEHFDKQHPYHILATTLVSGGSIASILFVQLYAYLIELYTWRNAFIILGVIYFFVNISGSIFFTKREELPPYSSNKQCFGAFWEVERSKVPYLLLWFLDRVMTSIVTYGMLLNLADYVRRRESSLTKSSHLTLLFASGEASTYAIAAVLAIATKDFLKGRLKYILSVTTFIMACSLVYWEVVASNKTLSYILAYISGFCMGPSITFLFPAGEEMTTLPGHLAYPFSLAGMGVGMALSPSVTAMIAERYEYRYFFVIQGFLIFIKFLALLLIIIMLKAASRRDRYELLKQLDVETAAQQQQQLEHDPEAYSELERGDIAVGRRTAAT</sequence>
<feature type="transmembrane region" description="Helical" evidence="4">
    <location>
        <begin position="1357"/>
        <end position="1382"/>
    </location>
</feature>
<feature type="transmembrane region" description="Helical" evidence="4">
    <location>
        <begin position="1294"/>
        <end position="1316"/>
    </location>
</feature>
<evidence type="ECO:0000313" key="6">
    <source>
        <dbReference type="WBParaSite" id="maker-uti_cns_0004266-snap-gene-0.2-mRNA-1"/>
    </source>
</evidence>
<dbReference type="SUPFAM" id="SSF117281">
    <property type="entry name" value="Kelch motif"/>
    <property type="match status" value="1"/>
</dbReference>
<keyword evidence="4" id="KW-0812">Transmembrane</keyword>
<keyword evidence="4" id="KW-0472">Membrane</keyword>
<feature type="transmembrane region" description="Helical" evidence="4">
    <location>
        <begin position="1148"/>
        <end position="1170"/>
    </location>
</feature>
<dbReference type="InterPro" id="IPR015915">
    <property type="entry name" value="Kelch-typ_b-propeller"/>
</dbReference>
<dbReference type="Pfam" id="PF07690">
    <property type="entry name" value="MFS_1"/>
    <property type="match status" value="1"/>
</dbReference>
<keyword evidence="1" id="KW-0880">Kelch repeat</keyword>
<feature type="compositionally biased region" description="Basic and acidic residues" evidence="3">
    <location>
        <begin position="817"/>
        <end position="952"/>
    </location>
</feature>
<dbReference type="Proteomes" id="UP000095280">
    <property type="component" value="Unplaced"/>
</dbReference>
<feature type="transmembrane region" description="Helical" evidence="4">
    <location>
        <begin position="1238"/>
        <end position="1258"/>
    </location>
</feature>
<dbReference type="InterPro" id="IPR006652">
    <property type="entry name" value="Kelch_1"/>
</dbReference>
<dbReference type="PANTHER" id="PTHR45632">
    <property type="entry name" value="LD33804P"/>
    <property type="match status" value="1"/>
</dbReference>
<dbReference type="InterPro" id="IPR011701">
    <property type="entry name" value="MFS"/>
</dbReference>
<accession>A0A1I8H313</accession>
<dbReference type="Pfam" id="PF01344">
    <property type="entry name" value="Kelch_1"/>
    <property type="match status" value="3"/>
</dbReference>
<feature type="transmembrane region" description="Helical" evidence="4">
    <location>
        <begin position="1059"/>
        <end position="1078"/>
    </location>
</feature>
<keyword evidence="5" id="KW-1185">Reference proteome</keyword>
<feature type="transmembrane region" description="Helical" evidence="4">
    <location>
        <begin position="1084"/>
        <end position="1107"/>
    </location>
</feature>
<evidence type="ECO:0000313" key="5">
    <source>
        <dbReference type="Proteomes" id="UP000095280"/>
    </source>
</evidence>
<feature type="transmembrane region" description="Helical" evidence="4">
    <location>
        <begin position="1328"/>
        <end position="1351"/>
    </location>
</feature>
<feature type="region of interest" description="Disordered" evidence="3">
    <location>
        <begin position="582"/>
        <end position="608"/>
    </location>
</feature>